<dbReference type="InterPro" id="IPR050250">
    <property type="entry name" value="Macrolide_Exporter_MacB"/>
</dbReference>
<dbReference type="Pfam" id="PF12704">
    <property type="entry name" value="MacB_PCD"/>
    <property type="match status" value="1"/>
</dbReference>
<gene>
    <name evidence="3" type="ORF">IAA67_01175</name>
</gene>
<name>A0A9D0Z488_9FIRM</name>
<dbReference type="PANTHER" id="PTHR30572:SF4">
    <property type="entry name" value="ABC TRANSPORTER PERMEASE YTRF"/>
    <property type="match status" value="1"/>
</dbReference>
<feature type="transmembrane region" description="Helical" evidence="1">
    <location>
        <begin position="293"/>
        <end position="321"/>
    </location>
</feature>
<proteinExistence type="predicted"/>
<dbReference type="InterPro" id="IPR025857">
    <property type="entry name" value="MacB_PCD"/>
</dbReference>
<feature type="transmembrane region" description="Helical" evidence="1">
    <location>
        <begin position="12"/>
        <end position="37"/>
    </location>
</feature>
<evidence type="ECO:0000256" key="1">
    <source>
        <dbReference type="SAM" id="Phobius"/>
    </source>
</evidence>
<dbReference type="GO" id="GO:0022857">
    <property type="term" value="F:transmembrane transporter activity"/>
    <property type="evidence" value="ECO:0007669"/>
    <property type="project" value="TreeGrafter"/>
</dbReference>
<dbReference type="GO" id="GO:0005886">
    <property type="term" value="C:plasma membrane"/>
    <property type="evidence" value="ECO:0007669"/>
    <property type="project" value="TreeGrafter"/>
</dbReference>
<evidence type="ECO:0000259" key="2">
    <source>
        <dbReference type="Pfam" id="PF12704"/>
    </source>
</evidence>
<keyword evidence="1" id="KW-0812">Transmembrane</keyword>
<comment type="caution">
    <text evidence="3">The sequence shown here is derived from an EMBL/GenBank/DDBJ whole genome shotgun (WGS) entry which is preliminary data.</text>
</comment>
<dbReference type="PANTHER" id="PTHR30572">
    <property type="entry name" value="MEMBRANE COMPONENT OF TRANSPORTER-RELATED"/>
    <property type="match status" value="1"/>
</dbReference>
<evidence type="ECO:0000313" key="4">
    <source>
        <dbReference type="Proteomes" id="UP000886874"/>
    </source>
</evidence>
<dbReference type="Proteomes" id="UP000886874">
    <property type="component" value="Unassembled WGS sequence"/>
</dbReference>
<accession>A0A9D0Z488</accession>
<dbReference type="AlphaFoldDB" id="A0A9D0Z488"/>
<keyword evidence="1" id="KW-0472">Membrane</keyword>
<feature type="domain" description="MacB-like periplasmic core" evidence="2">
    <location>
        <begin position="19"/>
        <end position="211"/>
    </location>
</feature>
<dbReference type="EMBL" id="DVFN01000015">
    <property type="protein sequence ID" value="HIQ68936.1"/>
    <property type="molecule type" value="Genomic_DNA"/>
</dbReference>
<evidence type="ECO:0000313" key="3">
    <source>
        <dbReference type="EMBL" id="HIQ68936.1"/>
    </source>
</evidence>
<protein>
    <submittedName>
        <fullName evidence="3">ABC transporter permease</fullName>
    </submittedName>
</protein>
<sequence length="352" mass="39179">MKIHVDRRRWNLAIVNLVLVILVLICLGIFAAVAGTLDSIHAADRFRGESDMRFAQIACFLPEDIGKTESDIQMFRETLSQKFVDASIEAPEGGKLYIDAYSGSARFSVTGDHGAAEVKAIGVGGNFFHFHPLRLRSGSYIAEDDFMLDRVVLDETLAWQLFGGFDVAGLTIQINGQPFQVAGVVRRESDFASKEAYLDGASLFLSYSAMAALDENSKITCYEIVLPDPITGFGLSTVSENFDTKLGDVVENSRRYSLENLFSVIGDFGKRSMRNNGVIYPYWENAVRLTEDYLALLLVLMLLFGLCPAVTLAVLAIRAVIKTWRTLKKQVPARLDQARERHREKIYQKGGK</sequence>
<reference evidence="3" key="2">
    <citation type="journal article" date="2021" name="PeerJ">
        <title>Extensive microbial diversity within the chicken gut microbiome revealed by metagenomics and culture.</title>
        <authorList>
            <person name="Gilroy R."/>
            <person name="Ravi A."/>
            <person name="Getino M."/>
            <person name="Pursley I."/>
            <person name="Horton D.L."/>
            <person name="Alikhan N.F."/>
            <person name="Baker D."/>
            <person name="Gharbi K."/>
            <person name="Hall N."/>
            <person name="Watson M."/>
            <person name="Adriaenssens E.M."/>
            <person name="Foster-Nyarko E."/>
            <person name="Jarju S."/>
            <person name="Secka A."/>
            <person name="Antonio M."/>
            <person name="Oren A."/>
            <person name="Chaudhuri R.R."/>
            <person name="La Ragione R."/>
            <person name="Hildebrand F."/>
            <person name="Pallen M.J."/>
        </authorList>
    </citation>
    <scope>NUCLEOTIDE SEQUENCE</scope>
    <source>
        <strain evidence="3">ChiSjej2B20-13462</strain>
    </source>
</reference>
<organism evidence="3 4">
    <name type="scientific">Candidatus Avoscillospira stercorigallinarum</name>
    <dbReference type="NCBI Taxonomy" id="2840708"/>
    <lineage>
        <taxon>Bacteria</taxon>
        <taxon>Bacillati</taxon>
        <taxon>Bacillota</taxon>
        <taxon>Clostridia</taxon>
        <taxon>Eubacteriales</taxon>
        <taxon>Oscillospiraceae</taxon>
        <taxon>Oscillospiraceae incertae sedis</taxon>
        <taxon>Candidatus Avoscillospira</taxon>
    </lineage>
</organism>
<reference evidence="3" key="1">
    <citation type="submission" date="2020-10" db="EMBL/GenBank/DDBJ databases">
        <authorList>
            <person name="Gilroy R."/>
        </authorList>
    </citation>
    <scope>NUCLEOTIDE SEQUENCE</scope>
    <source>
        <strain evidence="3">ChiSjej2B20-13462</strain>
    </source>
</reference>
<keyword evidence="1" id="KW-1133">Transmembrane helix</keyword>